<gene>
    <name evidence="1" type="ORF">S01H1_27769</name>
</gene>
<sequence>HGVAGAFASGAMLEGAGTLSNESLTALIEALSASR</sequence>
<dbReference type="AlphaFoldDB" id="X0UVB5"/>
<evidence type="ECO:0000313" key="1">
    <source>
        <dbReference type="EMBL" id="GAF92395.1"/>
    </source>
</evidence>
<protein>
    <submittedName>
        <fullName evidence="1">Uncharacterized protein</fullName>
    </submittedName>
</protein>
<feature type="non-terminal residue" evidence="1">
    <location>
        <position position="1"/>
    </location>
</feature>
<comment type="caution">
    <text evidence="1">The sequence shown here is derived from an EMBL/GenBank/DDBJ whole genome shotgun (WGS) entry which is preliminary data.</text>
</comment>
<name>X0UVB5_9ZZZZ</name>
<accession>X0UVB5</accession>
<organism evidence="1">
    <name type="scientific">marine sediment metagenome</name>
    <dbReference type="NCBI Taxonomy" id="412755"/>
    <lineage>
        <taxon>unclassified sequences</taxon>
        <taxon>metagenomes</taxon>
        <taxon>ecological metagenomes</taxon>
    </lineage>
</organism>
<proteinExistence type="predicted"/>
<dbReference type="EMBL" id="BARS01016937">
    <property type="protein sequence ID" value="GAF92395.1"/>
    <property type="molecule type" value="Genomic_DNA"/>
</dbReference>
<reference evidence="1" key="1">
    <citation type="journal article" date="2014" name="Front. Microbiol.">
        <title>High frequency of phylogenetically diverse reductive dehalogenase-homologous genes in deep subseafloor sedimentary metagenomes.</title>
        <authorList>
            <person name="Kawai M."/>
            <person name="Futagami T."/>
            <person name="Toyoda A."/>
            <person name="Takaki Y."/>
            <person name="Nishi S."/>
            <person name="Hori S."/>
            <person name="Arai W."/>
            <person name="Tsubouchi T."/>
            <person name="Morono Y."/>
            <person name="Uchiyama I."/>
            <person name="Ito T."/>
            <person name="Fujiyama A."/>
            <person name="Inagaki F."/>
            <person name="Takami H."/>
        </authorList>
    </citation>
    <scope>NUCLEOTIDE SEQUENCE</scope>
    <source>
        <strain evidence="1">Expedition CK06-06</strain>
    </source>
</reference>